<organism evidence="1 2">
    <name type="scientific">Morchella conica CCBAS932</name>
    <dbReference type="NCBI Taxonomy" id="1392247"/>
    <lineage>
        <taxon>Eukaryota</taxon>
        <taxon>Fungi</taxon>
        <taxon>Dikarya</taxon>
        <taxon>Ascomycota</taxon>
        <taxon>Pezizomycotina</taxon>
        <taxon>Pezizomycetes</taxon>
        <taxon>Pezizales</taxon>
        <taxon>Morchellaceae</taxon>
        <taxon>Morchella</taxon>
    </lineage>
</organism>
<accession>A0A3N4K6Y2</accession>
<name>A0A3N4K6Y2_9PEZI</name>
<evidence type="ECO:0000313" key="1">
    <source>
        <dbReference type="EMBL" id="RPB06317.1"/>
    </source>
</evidence>
<evidence type="ECO:0000313" key="2">
    <source>
        <dbReference type="Proteomes" id="UP000277580"/>
    </source>
</evidence>
<reference evidence="1 2" key="1">
    <citation type="journal article" date="2018" name="Nat. Ecol. Evol.">
        <title>Pezizomycetes genomes reveal the molecular basis of ectomycorrhizal truffle lifestyle.</title>
        <authorList>
            <person name="Murat C."/>
            <person name="Payen T."/>
            <person name="Noel B."/>
            <person name="Kuo A."/>
            <person name="Morin E."/>
            <person name="Chen J."/>
            <person name="Kohler A."/>
            <person name="Krizsan K."/>
            <person name="Balestrini R."/>
            <person name="Da Silva C."/>
            <person name="Montanini B."/>
            <person name="Hainaut M."/>
            <person name="Levati E."/>
            <person name="Barry K.W."/>
            <person name="Belfiori B."/>
            <person name="Cichocki N."/>
            <person name="Clum A."/>
            <person name="Dockter R.B."/>
            <person name="Fauchery L."/>
            <person name="Guy J."/>
            <person name="Iotti M."/>
            <person name="Le Tacon F."/>
            <person name="Lindquist E.A."/>
            <person name="Lipzen A."/>
            <person name="Malagnac F."/>
            <person name="Mello A."/>
            <person name="Molinier V."/>
            <person name="Miyauchi S."/>
            <person name="Poulain J."/>
            <person name="Riccioni C."/>
            <person name="Rubini A."/>
            <person name="Sitrit Y."/>
            <person name="Splivallo R."/>
            <person name="Traeger S."/>
            <person name="Wang M."/>
            <person name="Zifcakova L."/>
            <person name="Wipf D."/>
            <person name="Zambonelli A."/>
            <person name="Paolocci F."/>
            <person name="Nowrousian M."/>
            <person name="Ottonello S."/>
            <person name="Baldrian P."/>
            <person name="Spatafora J.W."/>
            <person name="Henrissat B."/>
            <person name="Nagy L.G."/>
            <person name="Aury J.M."/>
            <person name="Wincker P."/>
            <person name="Grigoriev I.V."/>
            <person name="Bonfante P."/>
            <person name="Martin F.M."/>
        </authorList>
    </citation>
    <scope>NUCLEOTIDE SEQUENCE [LARGE SCALE GENOMIC DNA]</scope>
    <source>
        <strain evidence="1 2">CCBAS932</strain>
    </source>
</reference>
<gene>
    <name evidence="1" type="ORF">P167DRAFT_239704</name>
</gene>
<dbReference type="Proteomes" id="UP000277580">
    <property type="component" value="Unassembled WGS sequence"/>
</dbReference>
<protein>
    <submittedName>
        <fullName evidence="1">Uncharacterized protein</fullName>
    </submittedName>
</protein>
<keyword evidence="2" id="KW-1185">Reference proteome</keyword>
<dbReference type="EMBL" id="ML119461">
    <property type="protein sequence ID" value="RPB06317.1"/>
    <property type="molecule type" value="Genomic_DNA"/>
</dbReference>
<sequence>MNSKKERAELKGKPDIIISLRTTLIPRFSDSCISKRRASRLFLHPPIFVSCQFLIRPIQPLQTPHRRWVTHTAKTRKIGYLRPGIIARVIG</sequence>
<dbReference type="AlphaFoldDB" id="A0A3N4K6Y2"/>
<proteinExistence type="predicted"/>
<dbReference type="InParanoid" id="A0A3N4K6Y2"/>